<keyword evidence="2" id="KW-1185">Reference proteome</keyword>
<comment type="caution">
    <text evidence="1">The sequence shown here is derived from an EMBL/GenBank/DDBJ whole genome shotgun (WGS) entry which is preliminary data.</text>
</comment>
<reference evidence="1" key="1">
    <citation type="journal article" date="2022" name="bioRxiv">
        <title>Sequencing and chromosome-scale assembly of the giantPleurodeles waltlgenome.</title>
        <authorList>
            <person name="Brown T."/>
            <person name="Elewa A."/>
            <person name="Iarovenko S."/>
            <person name="Subramanian E."/>
            <person name="Araus A.J."/>
            <person name="Petzold A."/>
            <person name="Susuki M."/>
            <person name="Suzuki K.-i.T."/>
            <person name="Hayashi T."/>
            <person name="Toyoda A."/>
            <person name="Oliveira C."/>
            <person name="Osipova E."/>
            <person name="Leigh N.D."/>
            <person name="Simon A."/>
            <person name="Yun M.H."/>
        </authorList>
    </citation>
    <scope>NUCLEOTIDE SEQUENCE</scope>
    <source>
        <strain evidence="1">20211129_DDA</strain>
        <tissue evidence="1">Liver</tissue>
    </source>
</reference>
<organism evidence="1 2">
    <name type="scientific">Pleurodeles waltl</name>
    <name type="common">Iberian ribbed newt</name>
    <dbReference type="NCBI Taxonomy" id="8319"/>
    <lineage>
        <taxon>Eukaryota</taxon>
        <taxon>Metazoa</taxon>
        <taxon>Chordata</taxon>
        <taxon>Craniata</taxon>
        <taxon>Vertebrata</taxon>
        <taxon>Euteleostomi</taxon>
        <taxon>Amphibia</taxon>
        <taxon>Batrachia</taxon>
        <taxon>Caudata</taxon>
        <taxon>Salamandroidea</taxon>
        <taxon>Salamandridae</taxon>
        <taxon>Pleurodelinae</taxon>
        <taxon>Pleurodeles</taxon>
    </lineage>
</organism>
<dbReference type="Proteomes" id="UP001066276">
    <property type="component" value="Chromosome 7"/>
</dbReference>
<dbReference type="EMBL" id="JANPWB010000011">
    <property type="protein sequence ID" value="KAJ1123382.1"/>
    <property type="molecule type" value="Genomic_DNA"/>
</dbReference>
<sequence>MPAGVAVSGEQRPGPSTVERELRATSTVAAMHDVFRIGTSKVGVRRDRERTRPSQFLAELSPNVARIGVSLPNKGFVVQLA</sequence>
<protein>
    <submittedName>
        <fullName evidence="1">Uncharacterized protein</fullName>
    </submittedName>
</protein>
<evidence type="ECO:0000313" key="1">
    <source>
        <dbReference type="EMBL" id="KAJ1123382.1"/>
    </source>
</evidence>
<evidence type="ECO:0000313" key="2">
    <source>
        <dbReference type="Proteomes" id="UP001066276"/>
    </source>
</evidence>
<accession>A0AAV7P7U8</accession>
<proteinExistence type="predicted"/>
<gene>
    <name evidence="1" type="ORF">NDU88_001852</name>
</gene>
<name>A0AAV7P7U8_PLEWA</name>
<dbReference type="AlphaFoldDB" id="A0AAV7P7U8"/>